<dbReference type="Gene3D" id="4.10.1000.10">
    <property type="entry name" value="Zinc finger, CCCH-type"/>
    <property type="match status" value="1"/>
</dbReference>
<sequence length="1022" mass="116820">MSKQGKRKITVELPKSKDLANRPSVFERLGTKKSSAKKTTEHCRQWAQNGSCAYGKSCKFASTHTLISPSKQRAANKDSEHKRAVKDDPKSRLHSTVVVRSGRSPDGEIDNWDQNDLEYADTDVLEKRRQQLQRELELQMKMDSNKDIRKEKKKTMSSTSSSRSSSSSSVSSSSSDNSSSSSSSGREARRKAKKGKLKRNSSSSSDGDAPSKKKFVKTDNLKRDKSEPKKTGVKKDDRALKKQDAMKKKPVTKTTIGKKSLSPGKKSGGTPPITSKSVNKSSVKHGKSPPRRDRNRSASPHRDKERDRTKEKEREKDREKEREKERERTRVRSRSPRKGRSRSPRQHASHSKDVRKKESSERSRPVSPKKAARRDASAERHRKRSASRERDRGRDHKDRSMERRKDKHDDKDRHDRKDRGGRDRNKDSKRDDSKRRGRERGLGGRGAANKGLEKPNKPMERLLPRPEERLAALAAISNRALDIDKNSSTSKDRQDSHSERGGRKQDRLERDRSTKRDRMDSMDRDQGEYDMGLDRQYDNDRNLDHYDRVDDRYDDVPREEDRSPGYIQGRERHYDSSYEMSGPPRGYPEDDERLYGEHMGDHRGVDMGYDDRRPHRDRSWERRSGSMDRERGYLHPHKEWDNDDYRSGDWGRERHWSMHESQMNEWGDKEPDVDAWHHRGHPSGPHRGRMHDDYGRGMRMDLLRGEGGKRRGPRNEPEQTVKEAPPSTQTTSSVPPRSEAEVDDKPIPDDLSEISDDPDDILNREDMTDQVMDEESQSALPNDENVSKPDGSEKESTQDTSGAGEERESQDAKDEEDVANLDFEEISDGELEEERTRAGLGDALGVDWASLVADVRRREQTSVSSGGARERWRPERVLARLGLSINMAGKEIVQDVIEKNAESLHTEKKNAQATENPDQKDIVEQNGIHENEEKPENVPDISTLHPVAAIQVAVQKRKRQRAVLFGSGCEITRGLSARRDLALRRYLCHLPTAERMGQSRVTPQPSLFHAARSLLMHAPVTG</sequence>
<dbReference type="InParanoid" id="A0A7E5VF55"/>
<dbReference type="Proteomes" id="UP000322000">
    <property type="component" value="Chromosome 4"/>
</dbReference>
<feature type="compositionally biased region" description="Basic and acidic residues" evidence="2">
    <location>
        <begin position="785"/>
        <end position="797"/>
    </location>
</feature>
<feature type="compositionally biased region" description="Basic and acidic residues" evidence="2">
    <location>
        <begin position="690"/>
        <end position="721"/>
    </location>
</feature>
<dbReference type="GO" id="GO:0016556">
    <property type="term" value="P:mRNA modification"/>
    <property type="evidence" value="ECO:0007669"/>
    <property type="project" value="InterPro"/>
</dbReference>
<evidence type="ECO:0000313" key="5">
    <source>
        <dbReference type="RefSeq" id="XP_026726923.1"/>
    </source>
</evidence>
<dbReference type="PANTHER" id="PTHR38563:SF1">
    <property type="entry name" value="FL(2)D-ASSOCIATED COMPLEX COMPONENT"/>
    <property type="match status" value="1"/>
</dbReference>
<keyword evidence="1" id="KW-0863">Zinc-finger</keyword>
<feature type="compositionally biased region" description="Basic and acidic residues" evidence="2">
    <location>
        <begin position="386"/>
        <end position="442"/>
    </location>
</feature>
<feature type="compositionally biased region" description="Low complexity" evidence="2">
    <location>
        <begin position="725"/>
        <end position="737"/>
    </location>
</feature>
<feature type="compositionally biased region" description="Basic residues" evidence="2">
    <location>
        <begin position="188"/>
        <end position="199"/>
    </location>
</feature>
<feature type="region of interest" description="Disordered" evidence="2">
    <location>
        <begin position="1"/>
        <end position="42"/>
    </location>
</feature>
<evidence type="ECO:0000256" key="1">
    <source>
        <dbReference type="PROSITE-ProRule" id="PRU00723"/>
    </source>
</evidence>
<feature type="compositionally biased region" description="Basic and acidic residues" evidence="2">
    <location>
        <begin position="593"/>
        <end position="646"/>
    </location>
</feature>
<feature type="compositionally biased region" description="Basic and acidic residues" evidence="2">
    <location>
        <begin position="290"/>
        <end position="330"/>
    </location>
</feature>
<feature type="compositionally biased region" description="Basic and acidic residues" evidence="2">
    <location>
        <begin position="666"/>
        <end position="677"/>
    </location>
</feature>
<organism evidence="4 5">
    <name type="scientific">Trichoplusia ni</name>
    <name type="common">Cabbage looper</name>
    <dbReference type="NCBI Taxonomy" id="7111"/>
    <lineage>
        <taxon>Eukaryota</taxon>
        <taxon>Metazoa</taxon>
        <taxon>Ecdysozoa</taxon>
        <taxon>Arthropoda</taxon>
        <taxon>Hexapoda</taxon>
        <taxon>Insecta</taxon>
        <taxon>Pterygota</taxon>
        <taxon>Neoptera</taxon>
        <taxon>Endopterygota</taxon>
        <taxon>Lepidoptera</taxon>
        <taxon>Glossata</taxon>
        <taxon>Ditrysia</taxon>
        <taxon>Noctuoidea</taxon>
        <taxon>Noctuidae</taxon>
        <taxon>Plusiinae</taxon>
        <taxon>Trichoplusia</taxon>
    </lineage>
</organism>
<feature type="region of interest" description="Disordered" evidence="2">
    <location>
        <begin position="663"/>
        <end position="835"/>
    </location>
</feature>
<evidence type="ECO:0000256" key="2">
    <source>
        <dbReference type="SAM" id="MobiDB-lite"/>
    </source>
</evidence>
<evidence type="ECO:0000259" key="3">
    <source>
        <dbReference type="PROSITE" id="PS50103"/>
    </source>
</evidence>
<keyword evidence="4" id="KW-1185">Reference proteome</keyword>
<evidence type="ECO:0000313" key="4">
    <source>
        <dbReference type="Proteomes" id="UP000322000"/>
    </source>
</evidence>
<feature type="compositionally biased region" description="Basic and acidic residues" evidence="2">
    <location>
        <begin position="481"/>
        <end position="576"/>
    </location>
</feature>
<dbReference type="Pfam" id="PF00642">
    <property type="entry name" value="zf-CCCH"/>
    <property type="match status" value="1"/>
</dbReference>
<feature type="compositionally biased region" description="Basic and acidic residues" evidence="2">
    <location>
        <begin position="75"/>
        <end position="91"/>
    </location>
</feature>
<dbReference type="GO" id="GO:0008270">
    <property type="term" value="F:zinc ion binding"/>
    <property type="evidence" value="ECO:0007669"/>
    <property type="project" value="UniProtKB-KW"/>
</dbReference>
<dbReference type="InterPro" id="IPR000571">
    <property type="entry name" value="Znf_CCCH"/>
</dbReference>
<reference evidence="5" key="1">
    <citation type="submission" date="2025-08" db="UniProtKB">
        <authorList>
            <consortium name="RefSeq"/>
        </authorList>
    </citation>
    <scope>IDENTIFICATION</scope>
</reference>
<dbReference type="RefSeq" id="XP_026726923.1">
    <property type="nucleotide sequence ID" value="XM_026871122.1"/>
</dbReference>
<dbReference type="OrthoDB" id="6022762at2759"/>
<feature type="compositionally biased region" description="Acidic residues" evidence="2">
    <location>
        <begin position="107"/>
        <end position="116"/>
    </location>
</feature>
<feature type="domain" description="C3H1-type" evidence="3">
    <location>
        <begin position="37"/>
        <end position="67"/>
    </location>
</feature>
<feature type="region of interest" description="Disordered" evidence="2">
    <location>
        <begin position="64"/>
        <end position="116"/>
    </location>
</feature>
<feature type="compositionally biased region" description="Low complexity" evidence="2">
    <location>
        <begin position="257"/>
        <end position="272"/>
    </location>
</feature>
<feature type="region of interest" description="Disordered" evidence="2">
    <location>
        <begin position="135"/>
        <end position="646"/>
    </location>
</feature>
<dbReference type="GeneID" id="113493248"/>
<feature type="zinc finger region" description="C3H1-type" evidence="1">
    <location>
        <begin position="37"/>
        <end position="67"/>
    </location>
</feature>
<dbReference type="AlphaFoldDB" id="A0A7E5VF55"/>
<dbReference type="GO" id="GO:0036396">
    <property type="term" value="C:RNA N6-methyladenosine methyltransferase complex"/>
    <property type="evidence" value="ECO:0007669"/>
    <property type="project" value="InterPro"/>
</dbReference>
<dbReference type="InterPro" id="IPR040427">
    <property type="entry name" value="Flacc"/>
</dbReference>
<gene>
    <name evidence="5" type="primary">LOC113493248</name>
</gene>
<feature type="compositionally biased region" description="Basic residues" evidence="2">
    <location>
        <begin position="678"/>
        <end position="689"/>
    </location>
</feature>
<feature type="compositionally biased region" description="Basic and acidic residues" evidence="2">
    <location>
        <begin position="350"/>
        <end position="364"/>
    </location>
</feature>
<feature type="compositionally biased region" description="Basic residues" evidence="2">
    <location>
        <begin position="331"/>
        <end position="349"/>
    </location>
</feature>
<feature type="compositionally biased region" description="Basic and acidic residues" evidence="2">
    <location>
        <begin position="135"/>
        <end position="150"/>
    </location>
</feature>
<keyword evidence="1" id="KW-0862">Zinc</keyword>
<proteinExistence type="predicted"/>
<feature type="compositionally biased region" description="Acidic residues" evidence="2">
    <location>
        <begin position="813"/>
        <end position="833"/>
    </location>
</feature>
<dbReference type="PROSITE" id="PS50103">
    <property type="entry name" value="ZF_C3H1"/>
    <property type="match status" value="1"/>
</dbReference>
<dbReference type="PANTHER" id="PTHR38563">
    <property type="entry name" value="FL(2)D-ASSOCIATED COMPLEX COMPONENT"/>
    <property type="match status" value="1"/>
</dbReference>
<feature type="compositionally biased region" description="Basic and acidic residues" evidence="2">
    <location>
        <begin position="216"/>
        <end position="247"/>
    </location>
</feature>
<feature type="compositionally biased region" description="Low complexity" evidence="2">
    <location>
        <begin position="157"/>
        <end position="185"/>
    </location>
</feature>
<feature type="compositionally biased region" description="Acidic residues" evidence="2">
    <location>
        <begin position="750"/>
        <end position="760"/>
    </location>
</feature>
<keyword evidence="1" id="KW-0479">Metal-binding</keyword>
<dbReference type="KEGG" id="tnl:113493248"/>
<feature type="compositionally biased region" description="Polar residues" evidence="2">
    <location>
        <begin position="64"/>
        <end position="73"/>
    </location>
</feature>
<feature type="compositionally biased region" description="Basic and acidic residues" evidence="2">
    <location>
        <begin position="738"/>
        <end position="748"/>
    </location>
</feature>
<name>A0A7E5VF55_TRINI</name>
<feature type="compositionally biased region" description="Basic and acidic residues" evidence="2">
    <location>
        <begin position="451"/>
        <end position="470"/>
    </location>
</feature>
<accession>A0A7E5VF55</accession>
<protein>
    <submittedName>
        <fullName evidence="5">Zinc finger CCCH domain-containing protein 13-like</fullName>
    </submittedName>
</protein>